<dbReference type="SMART" id="SM00220">
    <property type="entry name" value="S_TKc"/>
    <property type="match status" value="1"/>
</dbReference>
<feature type="compositionally biased region" description="Low complexity" evidence="1">
    <location>
        <begin position="466"/>
        <end position="476"/>
    </location>
</feature>
<dbReference type="OrthoDB" id="4062651at2759"/>
<dbReference type="SUPFAM" id="SSF56112">
    <property type="entry name" value="Protein kinase-like (PK-like)"/>
    <property type="match status" value="1"/>
</dbReference>
<protein>
    <recommendedName>
        <fullName evidence="2">Protein kinase domain-containing protein</fullName>
    </recommendedName>
</protein>
<dbReference type="InterPro" id="IPR008271">
    <property type="entry name" value="Ser/Thr_kinase_AS"/>
</dbReference>
<evidence type="ECO:0000259" key="2">
    <source>
        <dbReference type="PROSITE" id="PS50011"/>
    </source>
</evidence>
<dbReference type="AlphaFoldDB" id="A0A0F8V9N0"/>
<keyword evidence="4" id="KW-1185">Reference proteome</keyword>
<dbReference type="Pfam" id="PF00069">
    <property type="entry name" value="Pkinase"/>
    <property type="match status" value="1"/>
</dbReference>
<sequence>MDCLKNSFIRGQLLDGRFRTVAPLNHGSFGMVFLATDIKTGQDVAIKCLLKASSSDSWSPATSDARFEELDCHKRLAYHPNIVNLVHSFETDTHLYLVLEYCANGDLYEAIRLNRGPLETEHVRDFMLQLLSAVEFMHANGLYHRDIKPENIFLTQDGSMKLGDLGLATRESWCYEACVGSDRYMAPEQYEPGSHGYSPAKVDVWAVGICLLNVLFARNPFATPTETDILFADYVRDRQSLFDIFPNMSQDTFEILRMALAIDPEKRSLPGIRDAILRAVSFTTDDEVLDEFCTDDREVVPASANREPLRTPSIQSPYINQGDSFPWAKALQSSPPQAIRQLSAIPDNESYSEDLFPPSETAGTSWFSVHQGTPSMASVLESALGESYRSTAFHRTTPRYPPPSDPVPITGSLPSLATKPLPSLAMVFGRNGKTEQISKSWSDLWDEEEESEGEYVAFQQRREQNSRSWSHESSSPEPSPSQPALREAQSSSILNSRSQHASSVGVSHELSGKSHPGETSAVAPKAIPRLPQPSPKKSNLDKWAALGDKRRNFKTSDASFESKRFPNNMSWRKDWGLGSSGFDYGLWAKKETIASQDRDRRRRPFLQKAGAGIPWSLRSLVTPGPSSNTIVVLMRIWILLVVGMTFTCKRQAIIPRLDRSPPSLLCCFRSKQMPKEW</sequence>
<evidence type="ECO:0000313" key="3">
    <source>
        <dbReference type="EMBL" id="KKK19711.1"/>
    </source>
</evidence>
<feature type="domain" description="Protein kinase" evidence="2">
    <location>
        <begin position="18"/>
        <end position="277"/>
    </location>
</feature>
<feature type="region of interest" description="Disordered" evidence="1">
    <location>
        <begin position="451"/>
        <end position="541"/>
    </location>
</feature>
<evidence type="ECO:0000256" key="1">
    <source>
        <dbReference type="SAM" id="MobiDB-lite"/>
    </source>
</evidence>
<reference evidence="3 4" key="1">
    <citation type="submission" date="2015-02" db="EMBL/GenBank/DDBJ databases">
        <title>Draft Genome Sequences of Two Closely-Related Aflatoxigenic Aspergillus Species Obtained from the Cote d'Ivoire.</title>
        <authorList>
            <person name="Moore G.G."/>
            <person name="Beltz S.B."/>
            <person name="Mack B.M."/>
        </authorList>
    </citation>
    <scope>NUCLEOTIDE SEQUENCE [LARGE SCALE GENOMIC DNA]</scope>
    <source>
        <strain evidence="3 4">SRRC1432</strain>
    </source>
</reference>
<dbReference type="Proteomes" id="UP000034947">
    <property type="component" value="Unassembled WGS sequence"/>
</dbReference>
<dbReference type="GO" id="GO:0005634">
    <property type="term" value="C:nucleus"/>
    <property type="evidence" value="ECO:0007669"/>
    <property type="project" value="TreeGrafter"/>
</dbReference>
<dbReference type="PROSITE" id="PS00108">
    <property type="entry name" value="PROTEIN_KINASE_ST"/>
    <property type="match status" value="1"/>
</dbReference>
<dbReference type="EMBL" id="JYKN01001605">
    <property type="protein sequence ID" value="KKK19711.1"/>
    <property type="molecule type" value="Genomic_DNA"/>
</dbReference>
<accession>A0A0F8V9N0</accession>
<dbReference type="InterPro" id="IPR000719">
    <property type="entry name" value="Prot_kinase_dom"/>
</dbReference>
<name>A0A0F8V9N0_9EURO</name>
<organism evidence="3 4">
    <name type="scientific">Aspergillus ochraceoroseus</name>
    <dbReference type="NCBI Taxonomy" id="138278"/>
    <lineage>
        <taxon>Eukaryota</taxon>
        <taxon>Fungi</taxon>
        <taxon>Dikarya</taxon>
        <taxon>Ascomycota</taxon>
        <taxon>Pezizomycotina</taxon>
        <taxon>Eurotiomycetes</taxon>
        <taxon>Eurotiomycetidae</taxon>
        <taxon>Eurotiales</taxon>
        <taxon>Aspergillaceae</taxon>
        <taxon>Aspergillus</taxon>
        <taxon>Aspergillus subgen. Nidulantes</taxon>
    </lineage>
</organism>
<dbReference type="GO" id="GO:0005524">
    <property type="term" value="F:ATP binding"/>
    <property type="evidence" value="ECO:0007669"/>
    <property type="project" value="InterPro"/>
</dbReference>
<proteinExistence type="predicted"/>
<dbReference type="InterPro" id="IPR011009">
    <property type="entry name" value="Kinase-like_dom_sf"/>
</dbReference>
<dbReference type="PANTHER" id="PTHR24345">
    <property type="entry name" value="SERINE/THREONINE-PROTEIN KINASE PLK"/>
    <property type="match status" value="1"/>
</dbReference>
<dbReference type="Gene3D" id="1.10.510.10">
    <property type="entry name" value="Transferase(Phosphotransferase) domain 1"/>
    <property type="match status" value="1"/>
</dbReference>
<dbReference type="VEuPathDB" id="FungiDB:P175DRAFT_0471148"/>
<feature type="compositionally biased region" description="Polar residues" evidence="1">
    <location>
        <begin position="488"/>
        <end position="505"/>
    </location>
</feature>
<gene>
    <name evidence="3" type="ORF">AOCH_005947</name>
</gene>
<evidence type="ECO:0000313" key="4">
    <source>
        <dbReference type="Proteomes" id="UP000034947"/>
    </source>
</evidence>
<dbReference type="PROSITE" id="PS50011">
    <property type="entry name" value="PROTEIN_KINASE_DOM"/>
    <property type="match status" value="1"/>
</dbReference>
<comment type="caution">
    <text evidence="3">The sequence shown here is derived from an EMBL/GenBank/DDBJ whole genome shotgun (WGS) entry which is preliminary data.</text>
</comment>
<dbReference type="FunFam" id="1.10.510.10:FF:000693">
    <property type="entry name" value="Serine/threonine protein kinase, putative"/>
    <property type="match status" value="1"/>
</dbReference>
<dbReference type="GO" id="GO:0004672">
    <property type="term" value="F:protein kinase activity"/>
    <property type="evidence" value="ECO:0007669"/>
    <property type="project" value="InterPro"/>
</dbReference>